<name>A0ABQ8WEA9_PENCH</name>
<gene>
    <name evidence="1" type="ORF">N7505_007756</name>
</gene>
<keyword evidence="2" id="KW-1185">Reference proteome</keyword>
<dbReference type="Proteomes" id="UP001220256">
    <property type="component" value="Unassembled WGS sequence"/>
</dbReference>
<sequence>MAAKRWQRLATNAILHAYPKDAQLRPLGYTVAGASLIPILGRALSHLLQCSPDDLERQTIELAIDACLSASNFGDKRWKTVAVAYAEHMANQLGCAVIKGRVQLRTASLARLYPRDVPTPQGIYIPRINNRSNADFGKLKLLQARLQIDARSPTEEINETLNEFRAFSPISNLEESVQLEINFLRAKLQRYDGEFGRAKDTLVGFMEAVRYRASDMMAIHYYETVCEAGYPSNAIGHLEYEYGELLKKEQGQSGSGRRLRLALGGAYLMEALSNRPFNNDLLKKAEKLFQSIQWVAEPSMVTKHNFYVTKASLGMVHLLRSEWEESMKYWDEAFHAARDCFQRIGHAEMLIQYAQCEILHRLGRYSRAVVKGAAAREIFQECGRQYYFLGQGTAWLDRLDELAKEGGRPAIAARGSNRP</sequence>
<accession>A0ABQ8WEA9</accession>
<dbReference type="InterPro" id="IPR011990">
    <property type="entry name" value="TPR-like_helical_dom_sf"/>
</dbReference>
<organism evidence="1 2">
    <name type="scientific">Penicillium chrysogenum</name>
    <name type="common">Penicillium notatum</name>
    <dbReference type="NCBI Taxonomy" id="5076"/>
    <lineage>
        <taxon>Eukaryota</taxon>
        <taxon>Fungi</taxon>
        <taxon>Dikarya</taxon>
        <taxon>Ascomycota</taxon>
        <taxon>Pezizomycotina</taxon>
        <taxon>Eurotiomycetes</taxon>
        <taxon>Eurotiomycetidae</taxon>
        <taxon>Eurotiales</taxon>
        <taxon>Aspergillaceae</taxon>
        <taxon>Penicillium</taxon>
        <taxon>Penicillium chrysogenum species complex</taxon>
    </lineage>
</organism>
<dbReference type="EMBL" id="JAPVEB010000004">
    <property type="protein sequence ID" value="KAJ5264963.1"/>
    <property type="molecule type" value="Genomic_DNA"/>
</dbReference>
<proteinExistence type="predicted"/>
<reference evidence="1 2" key="1">
    <citation type="journal article" date="2023" name="IMA Fungus">
        <title>Comparative genomic study of the Penicillium genus elucidates a diverse pangenome and 15 lateral gene transfer events.</title>
        <authorList>
            <person name="Petersen C."/>
            <person name="Sorensen T."/>
            <person name="Nielsen M.R."/>
            <person name="Sondergaard T.E."/>
            <person name="Sorensen J.L."/>
            <person name="Fitzpatrick D.A."/>
            <person name="Frisvad J.C."/>
            <person name="Nielsen K.L."/>
        </authorList>
    </citation>
    <scope>NUCLEOTIDE SEQUENCE [LARGE SCALE GENOMIC DNA]</scope>
    <source>
        <strain evidence="1 2">IBT 3361</strain>
    </source>
</reference>
<evidence type="ECO:0000313" key="1">
    <source>
        <dbReference type="EMBL" id="KAJ5264963.1"/>
    </source>
</evidence>
<dbReference type="SUPFAM" id="SSF48452">
    <property type="entry name" value="TPR-like"/>
    <property type="match status" value="1"/>
</dbReference>
<comment type="caution">
    <text evidence="1">The sequence shown here is derived from an EMBL/GenBank/DDBJ whole genome shotgun (WGS) entry which is preliminary data.</text>
</comment>
<protein>
    <submittedName>
        <fullName evidence="1">Uncharacterized protein</fullName>
    </submittedName>
</protein>
<evidence type="ECO:0000313" key="2">
    <source>
        <dbReference type="Proteomes" id="UP001220256"/>
    </source>
</evidence>